<proteinExistence type="predicted"/>
<accession>A0A2R6NNV2</accession>
<keyword evidence="2" id="KW-1185">Reference proteome</keyword>
<dbReference type="Proteomes" id="UP000186601">
    <property type="component" value="Unassembled WGS sequence"/>
</dbReference>
<dbReference type="Gene3D" id="3.80.10.10">
    <property type="entry name" value="Ribonuclease Inhibitor"/>
    <property type="match status" value="1"/>
</dbReference>
<gene>
    <name evidence="1" type="ORF">PHLCEN_2v10080</name>
</gene>
<organism evidence="1 2">
    <name type="scientific">Hermanssonia centrifuga</name>
    <dbReference type="NCBI Taxonomy" id="98765"/>
    <lineage>
        <taxon>Eukaryota</taxon>
        <taxon>Fungi</taxon>
        <taxon>Dikarya</taxon>
        <taxon>Basidiomycota</taxon>
        <taxon>Agaricomycotina</taxon>
        <taxon>Agaricomycetes</taxon>
        <taxon>Polyporales</taxon>
        <taxon>Meruliaceae</taxon>
        <taxon>Hermanssonia</taxon>
    </lineage>
</organism>
<dbReference type="AlphaFoldDB" id="A0A2R6NNV2"/>
<comment type="caution">
    <text evidence="1">The sequence shown here is derived from an EMBL/GenBank/DDBJ whole genome shotgun (WGS) entry which is preliminary data.</text>
</comment>
<dbReference type="OrthoDB" id="2751365at2759"/>
<name>A0A2R6NNV2_9APHY</name>
<dbReference type="InterPro" id="IPR032675">
    <property type="entry name" value="LRR_dom_sf"/>
</dbReference>
<evidence type="ECO:0000313" key="1">
    <source>
        <dbReference type="EMBL" id="PSR74124.1"/>
    </source>
</evidence>
<dbReference type="EMBL" id="MLYV02001019">
    <property type="protein sequence ID" value="PSR74124.1"/>
    <property type="molecule type" value="Genomic_DNA"/>
</dbReference>
<evidence type="ECO:0000313" key="2">
    <source>
        <dbReference type="Proteomes" id="UP000186601"/>
    </source>
</evidence>
<reference evidence="1 2" key="1">
    <citation type="submission" date="2018-02" db="EMBL/GenBank/DDBJ databases">
        <title>Genome sequence of the basidiomycete white-rot fungus Phlebia centrifuga.</title>
        <authorList>
            <person name="Granchi Z."/>
            <person name="Peng M."/>
            <person name="de Vries R.P."/>
            <person name="Hilden K."/>
            <person name="Makela M.R."/>
            <person name="Grigoriev I."/>
            <person name="Riley R."/>
        </authorList>
    </citation>
    <scope>NUCLEOTIDE SEQUENCE [LARGE SCALE GENOMIC DNA]</scope>
    <source>
        <strain evidence="1 2">FBCC195</strain>
    </source>
</reference>
<protein>
    <submittedName>
        <fullName evidence="1">Uncharacterized protein</fullName>
    </submittedName>
</protein>
<sequence length="306" mass="33673">MKYSSIGSQRNGQDALNCVQCTDNLSSVLTIIRNHQAPHRIKNICVELTSSSEDDQHASDLFIVTAKCCKNLEAIMLDGLWHPGRPITIGFKAFAPLLQCNKLTSLNISTSGTVNISEDQLRTLLSSWPSLRQLILDRAGTIPLDPVAKLPLGAVVLSLLEHCRELEAVALYVAPVLASPQKPIQKISSPRKGYKISSHYSLKALSSRLSSLKQVRFHIGWGTTSLAPPSEVALYLKHLLPPDCGLVLDGDVTGQEKWCEETVASWKRIVTEGPFLSEEMACPVLDCYTEQLAIEKSDILNSPRYI</sequence>